<evidence type="ECO:0000259" key="2">
    <source>
        <dbReference type="PROSITE" id="PS50234"/>
    </source>
</evidence>
<dbReference type="PANTHER" id="PTHR31024">
    <property type="entry name" value="C-TYPE LECTIN"/>
    <property type="match status" value="1"/>
</dbReference>
<feature type="non-terminal residue" evidence="4">
    <location>
        <position position="292"/>
    </location>
</feature>
<evidence type="ECO:0000259" key="3">
    <source>
        <dbReference type="PROSITE" id="PS50836"/>
    </source>
</evidence>
<dbReference type="InterPro" id="IPR005018">
    <property type="entry name" value="DOMON_domain"/>
</dbReference>
<protein>
    <recommendedName>
        <fullName evidence="6">VWFA domain-containing protein</fullName>
    </recommendedName>
</protein>
<dbReference type="Gene3D" id="3.40.50.410">
    <property type="entry name" value="von Willebrand factor, type A domain"/>
    <property type="match status" value="1"/>
</dbReference>
<sequence>MLALKVLIGLVCAATLSTALDCENGRTCAYMRSCHGVFDDNCPLAYSFKLEGDILSMELAGYQRSAYNRYLAVGFGDKDGMAQSKVTECSAIGDERFPSVKLSYNTPGNESVNVRIENEPLFRNSIISNAVSKYEDGMIYCSWNQNVSTAIGNDKVFQRTPGVIYYSICAYGPTVGDGSYAGLDEHDAHDQPLVTDFEVPEGNVTEQPQLPTQAPVAPVDNYCKCGIVDGWFDDWDAADIWVDLVIILDTSKSMGGSLQEAKSVIESFVSFMSTDTMAEFYSRIGVIAVSDT</sequence>
<name>A0AAV5T053_9BILA</name>
<dbReference type="PANTHER" id="PTHR31024:SF3">
    <property type="entry name" value="C-TYPE LECTIN-RELATED"/>
    <property type="match status" value="1"/>
</dbReference>
<evidence type="ECO:0000313" key="5">
    <source>
        <dbReference type="Proteomes" id="UP001432027"/>
    </source>
</evidence>
<evidence type="ECO:0000313" key="4">
    <source>
        <dbReference type="EMBL" id="GMS85725.1"/>
    </source>
</evidence>
<feature type="domain" description="DOMON" evidence="3">
    <location>
        <begin position="40"/>
        <end position="172"/>
    </location>
</feature>
<comment type="caution">
    <text evidence="4">The sequence shown here is derived from an EMBL/GenBank/DDBJ whole genome shotgun (WGS) entry which is preliminary data.</text>
</comment>
<feature type="signal peptide" evidence="1">
    <location>
        <begin position="1"/>
        <end position="19"/>
    </location>
</feature>
<reference evidence="4" key="1">
    <citation type="submission" date="2023-10" db="EMBL/GenBank/DDBJ databases">
        <title>Genome assembly of Pristionchus species.</title>
        <authorList>
            <person name="Yoshida K."/>
            <person name="Sommer R.J."/>
        </authorList>
    </citation>
    <scope>NUCLEOTIDE SEQUENCE</scope>
    <source>
        <strain evidence="4">RS0144</strain>
    </source>
</reference>
<dbReference type="Pfam" id="PF03351">
    <property type="entry name" value="DOMON"/>
    <property type="match status" value="1"/>
</dbReference>
<proteinExistence type="predicted"/>
<evidence type="ECO:0008006" key="6">
    <source>
        <dbReference type="Google" id="ProtNLM"/>
    </source>
</evidence>
<accession>A0AAV5T053</accession>
<gene>
    <name evidence="4" type="ORF">PENTCL1PPCAC_7900</name>
</gene>
<dbReference type="PROSITE" id="PS50234">
    <property type="entry name" value="VWFA"/>
    <property type="match status" value="1"/>
</dbReference>
<organism evidence="4 5">
    <name type="scientific">Pristionchus entomophagus</name>
    <dbReference type="NCBI Taxonomy" id="358040"/>
    <lineage>
        <taxon>Eukaryota</taxon>
        <taxon>Metazoa</taxon>
        <taxon>Ecdysozoa</taxon>
        <taxon>Nematoda</taxon>
        <taxon>Chromadorea</taxon>
        <taxon>Rhabditida</taxon>
        <taxon>Rhabditina</taxon>
        <taxon>Diplogasteromorpha</taxon>
        <taxon>Diplogasteroidea</taxon>
        <taxon>Neodiplogasteridae</taxon>
        <taxon>Pristionchus</taxon>
    </lineage>
</organism>
<dbReference type="PROSITE" id="PS50836">
    <property type="entry name" value="DOMON"/>
    <property type="match status" value="1"/>
</dbReference>
<feature type="domain" description="VWFA" evidence="2">
    <location>
        <begin position="243"/>
        <end position="292"/>
    </location>
</feature>
<dbReference type="EMBL" id="BTSX01000002">
    <property type="protein sequence ID" value="GMS85725.1"/>
    <property type="molecule type" value="Genomic_DNA"/>
</dbReference>
<dbReference type="SUPFAM" id="SSF53300">
    <property type="entry name" value="vWA-like"/>
    <property type="match status" value="1"/>
</dbReference>
<dbReference type="InterPro" id="IPR036465">
    <property type="entry name" value="vWFA_dom_sf"/>
</dbReference>
<dbReference type="Proteomes" id="UP001432027">
    <property type="component" value="Unassembled WGS sequence"/>
</dbReference>
<dbReference type="AlphaFoldDB" id="A0AAV5T053"/>
<evidence type="ECO:0000256" key="1">
    <source>
        <dbReference type="SAM" id="SignalP"/>
    </source>
</evidence>
<feature type="chain" id="PRO_5043820393" description="VWFA domain-containing protein" evidence="1">
    <location>
        <begin position="20"/>
        <end position="292"/>
    </location>
</feature>
<keyword evidence="5" id="KW-1185">Reference proteome</keyword>
<keyword evidence="1" id="KW-0732">Signal</keyword>
<dbReference type="InterPro" id="IPR002035">
    <property type="entry name" value="VWF_A"/>
</dbReference>